<dbReference type="GO" id="GO:0000981">
    <property type="term" value="F:DNA-binding transcription factor activity, RNA polymerase II-specific"/>
    <property type="evidence" value="ECO:0007669"/>
    <property type="project" value="TreeGrafter"/>
</dbReference>
<dbReference type="InterPro" id="IPR036390">
    <property type="entry name" value="WH_DNA-bd_sf"/>
</dbReference>
<keyword evidence="1 3" id="KW-0238">DNA-binding</keyword>
<evidence type="ECO:0000313" key="6">
    <source>
        <dbReference type="EMBL" id="KAF7334144.1"/>
    </source>
</evidence>
<dbReference type="Pfam" id="PF00250">
    <property type="entry name" value="Forkhead"/>
    <property type="match status" value="1"/>
</dbReference>
<name>A0A8H6X512_9AGAR</name>
<dbReference type="Proteomes" id="UP000620124">
    <property type="component" value="Unassembled WGS sequence"/>
</dbReference>
<dbReference type="PROSITE" id="PS00658">
    <property type="entry name" value="FORK_HEAD_2"/>
    <property type="match status" value="1"/>
</dbReference>
<dbReference type="CDD" id="cd00059">
    <property type="entry name" value="FH_FOX"/>
    <property type="match status" value="1"/>
</dbReference>
<keyword evidence="7" id="KW-1185">Reference proteome</keyword>
<dbReference type="GO" id="GO:0000978">
    <property type="term" value="F:RNA polymerase II cis-regulatory region sequence-specific DNA binding"/>
    <property type="evidence" value="ECO:0007669"/>
    <property type="project" value="TreeGrafter"/>
</dbReference>
<dbReference type="Gene3D" id="1.10.10.10">
    <property type="entry name" value="Winged helix-like DNA-binding domain superfamily/Winged helix DNA-binding domain"/>
    <property type="match status" value="1"/>
</dbReference>
<dbReference type="GO" id="GO:0005634">
    <property type="term" value="C:nucleus"/>
    <property type="evidence" value="ECO:0007669"/>
    <property type="project" value="UniProtKB-SubCell"/>
</dbReference>
<dbReference type="SMART" id="SM00339">
    <property type="entry name" value="FH"/>
    <property type="match status" value="1"/>
</dbReference>
<organism evidence="6 7">
    <name type="scientific">Mycena venus</name>
    <dbReference type="NCBI Taxonomy" id="2733690"/>
    <lineage>
        <taxon>Eukaryota</taxon>
        <taxon>Fungi</taxon>
        <taxon>Dikarya</taxon>
        <taxon>Basidiomycota</taxon>
        <taxon>Agaricomycotina</taxon>
        <taxon>Agaricomycetes</taxon>
        <taxon>Agaricomycetidae</taxon>
        <taxon>Agaricales</taxon>
        <taxon>Marasmiineae</taxon>
        <taxon>Mycenaceae</taxon>
        <taxon>Mycena</taxon>
    </lineage>
</organism>
<feature type="DNA-binding region" description="Fork-head" evidence="3">
    <location>
        <begin position="161"/>
        <end position="254"/>
    </location>
</feature>
<dbReference type="PRINTS" id="PR00053">
    <property type="entry name" value="FORKHEAD"/>
</dbReference>
<proteinExistence type="predicted"/>
<feature type="domain" description="Fork-head" evidence="5">
    <location>
        <begin position="161"/>
        <end position="254"/>
    </location>
</feature>
<dbReference type="OrthoDB" id="5954824at2759"/>
<reference evidence="6" key="1">
    <citation type="submission" date="2020-05" db="EMBL/GenBank/DDBJ databases">
        <title>Mycena genomes resolve the evolution of fungal bioluminescence.</title>
        <authorList>
            <person name="Tsai I.J."/>
        </authorList>
    </citation>
    <scope>NUCLEOTIDE SEQUENCE</scope>
    <source>
        <strain evidence="6">CCC161011</strain>
    </source>
</reference>
<keyword evidence="2 3" id="KW-0539">Nucleus</keyword>
<evidence type="ECO:0000256" key="2">
    <source>
        <dbReference type="ARBA" id="ARBA00023242"/>
    </source>
</evidence>
<evidence type="ECO:0000256" key="1">
    <source>
        <dbReference type="ARBA" id="ARBA00023125"/>
    </source>
</evidence>
<feature type="compositionally biased region" description="Basic residues" evidence="4">
    <location>
        <begin position="250"/>
        <end position="261"/>
    </location>
</feature>
<evidence type="ECO:0000259" key="5">
    <source>
        <dbReference type="PROSITE" id="PS50039"/>
    </source>
</evidence>
<accession>A0A8H6X512</accession>
<dbReference type="InterPro" id="IPR036388">
    <property type="entry name" value="WH-like_DNA-bd_sf"/>
</dbReference>
<dbReference type="PANTHER" id="PTHR11829:SF343">
    <property type="entry name" value="FORK-HEAD DOMAIN-CONTAINING PROTEIN"/>
    <property type="match status" value="1"/>
</dbReference>
<dbReference type="InterPro" id="IPR001766">
    <property type="entry name" value="Fork_head_dom"/>
</dbReference>
<feature type="region of interest" description="Disordered" evidence="4">
    <location>
        <begin position="236"/>
        <end position="261"/>
    </location>
</feature>
<evidence type="ECO:0000256" key="4">
    <source>
        <dbReference type="SAM" id="MobiDB-lite"/>
    </source>
</evidence>
<dbReference type="PANTHER" id="PTHR11829">
    <property type="entry name" value="FORKHEAD BOX PROTEIN"/>
    <property type="match status" value="1"/>
</dbReference>
<comment type="caution">
    <text evidence="6">The sequence shown here is derived from an EMBL/GenBank/DDBJ whole genome shotgun (WGS) entry which is preliminary data.</text>
</comment>
<dbReference type="InterPro" id="IPR030456">
    <property type="entry name" value="TF_fork_head_CS_2"/>
</dbReference>
<evidence type="ECO:0000256" key="3">
    <source>
        <dbReference type="PROSITE-ProRule" id="PRU00089"/>
    </source>
</evidence>
<dbReference type="AlphaFoldDB" id="A0A8H6X512"/>
<comment type="subcellular location">
    <subcellularLocation>
        <location evidence="3">Nucleus</location>
    </subcellularLocation>
</comment>
<dbReference type="InterPro" id="IPR050211">
    <property type="entry name" value="FOX_domain-containing"/>
</dbReference>
<dbReference type="PROSITE" id="PS50039">
    <property type="entry name" value="FORK_HEAD_3"/>
    <property type="match status" value="1"/>
</dbReference>
<protein>
    <submittedName>
        <fullName evidence="6">Winged helix DNA-binding domain-containing protein</fullName>
    </submittedName>
</protein>
<dbReference type="EMBL" id="JACAZI010000027">
    <property type="protein sequence ID" value="KAF7334144.1"/>
    <property type="molecule type" value="Genomic_DNA"/>
</dbReference>
<evidence type="ECO:0000313" key="7">
    <source>
        <dbReference type="Proteomes" id="UP000620124"/>
    </source>
</evidence>
<gene>
    <name evidence="6" type="ORF">MVEN_02320500</name>
</gene>
<dbReference type="SUPFAM" id="SSF46785">
    <property type="entry name" value="Winged helix' DNA-binding domain"/>
    <property type="match status" value="1"/>
</dbReference>
<sequence>MLHNRSSYIPFDIFNINAPVYQMVPIQPYHSPDEFDTGSDGGGGFRRSGPNFMNVDHLLLEDSLSLAACEQPQYATLTTLMRPAEPDIQQYLGDRDVYHDRTPHAEKHHLSHFQPTAMPPSTFQQSSSFFDAENYLRQQLKLPPNAPVNLWSVREPAGGGKPSIPYPMLIKLAIYGSSKKRLTLQEIYFELTNRFAWFRDHDEEAAPWKSSIRHNLSLNKVFQKIERPVTEPGKGNYWTLDFSGGEGNKRQRKRGRQKQEE</sequence>